<dbReference type="InterPro" id="IPR031778">
    <property type="entry name" value="Sortilin_N"/>
</dbReference>
<dbReference type="InterPro" id="IPR050310">
    <property type="entry name" value="VPS10-sortilin"/>
</dbReference>
<name>A0A2D0NAP7_FLAN2</name>
<keyword evidence="1" id="KW-0677">Repeat</keyword>
<dbReference type="Pfam" id="PF15902">
    <property type="entry name" value="Sortilin-Vps10"/>
    <property type="match status" value="1"/>
</dbReference>
<sequence length="1048" mass="116346">MLGLIALLAVTPLFGQKKQKKAEAEPMKPAIQTDHYQALHWRNIGPFRGGRSNAVSGVVGNENLYYTGYTGGGVWKTEDAGLSWVNISDGFFKTGSVGDIAVSESDPNVIYVGMGEHAVRGVMTSAGDGVYRSTDAGKTWTHLGLDKTRHISDVVIHPDDPNTVWVAAQGALHGPNPERGIYKSTDGGQTWKKTLYVDENTGASSLSLDMTNPRILYAATWQHRRYPWTVESGGPGSSLYKSVDGGETWEKIVSGLPKDLGKIGVSVSRANPNRVYAIVETEKAKSGLYRSDNGGKSWRMLSTDQYLSARSWYYMEVFADPINEDIVYVLNAPMMRSIDGGNTFSRVSVGHGDTHDLWINPDNNRNMILGDDGGGEITFNTGASWSTLNNQPTAQFYRVNVDNQFPYKVYGGQQDNSSVVISSRNNGRGLTESDWFSGPGCESAYIAFDPDNPVLLYGGCYQGIIEVLDIRTQESKDIQEYPSMNFAEEPKDLKYRFNWNAPIIASPHDPSVIYHTANVVFRTTDGGINWEVISPDLTRNDTTKQVAGGGPFTNEGAGGENYNTIYYLIESPLERGVLYAGSDCGLVHVTRDNGENWQNITPPDLPESTVHSIEVSPHTAGTAYVSANRFKFNDFKSYTYKTTDYGQNWTLINKGLDEDDYLRVIREDLEKPGLLYGGAEHGFYVSYDGGAEWSRLQLNLPVVPITDLKIHDNDLVAATQGRAFWILDDLAAIQGKPEGSEMVLYEPKPTVRMSGFSPRAGGSMPPGIGQNPMAGVILTYYLPEKPDTTLHLEIVDAAGKVVRAYSSEKDSTFKSYPGGPPAPEVIPAKAGLNRFAWDFRSEVMPDVTDVFIFGDYRGRRLAPGQYTARLKMGDKTVEQPVSLLADPRQTTVGDAAAWKEQQDLMQYTADKIGEIHQGVNIVRKVRDQIKAYNKNLAEQESAKAVVEKGKDLIKMIDEWESRIVETRQKNTQDVINWPSKLNASYFYLRGSIDAYEPQVTQGVKDRLQDLDERWEKEKKALNNILETEIPAYNRLFREQNIPALVYEK</sequence>
<dbReference type="GO" id="GO:0016787">
    <property type="term" value="F:hydrolase activity"/>
    <property type="evidence" value="ECO:0007669"/>
    <property type="project" value="UniProtKB-KW"/>
</dbReference>
<keyword evidence="3" id="KW-0378">Hydrolase</keyword>
<dbReference type="Gene3D" id="2.60.40.4070">
    <property type="match status" value="1"/>
</dbReference>
<comment type="caution">
    <text evidence="3">The sequence shown here is derived from an EMBL/GenBank/DDBJ whole genome shotgun (WGS) entry which is preliminary data.</text>
</comment>
<keyword evidence="4" id="KW-1185">Reference proteome</keyword>
<proteinExistence type="predicted"/>
<dbReference type="Gene3D" id="2.130.10.10">
    <property type="entry name" value="YVTN repeat-like/Quinoprotein amine dehydrogenase"/>
    <property type="match status" value="4"/>
</dbReference>
<evidence type="ECO:0000313" key="4">
    <source>
        <dbReference type="Proteomes" id="UP000223913"/>
    </source>
</evidence>
<dbReference type="CDD" id="cd15482">
    <property type="entry name" value="Sialidase_non-viral"/>
    <property type="match status" value="1"/>
</dbReference>
<dbReference type="SUPFAM" id="SSF50939">
    <property type="entry name" value="Sialidases"/>
    <property type="match status" value="1"/>
</dbReference>
<reference evidence="3 4" key="1">
    <citation type="submission" date="2017-10" db="EMBL/GenBank/DDBJ databases">
        <title>The draft genome sequence of Lewinella nigricans NBRC 102662.</title>
        <authorList>
            <person name="Wang K."/>
        </authorList>
    </citation>
    <scope>NUCLEOTIDE SEQUENCE [LARGE SCALE GENOMIC DNA]</scope>
    <source>
        <strain evidence="3 4">NBRC 102662</strain>
    </source>
</reference>
<evidence type="ECO:0000256" key="1">
    <source>
        <dbReference type="ARBA" id="ARBA00022737"/>
    </source>
</evidence>
<organism evidence="3 4">
    <name type="scientific">Flavilitoribacter nigricans (strain ATCC 23147 / DSM 23189 / NBRC 102662 / NCIMB 1420 / SS-2)</name>
    <name type="common">Lewinella nigricans</name>
    <dbReference type="NCBI Taxonomy" id="1122177"/>
    <lineage>
        <taxon>Bacteria</taxon>
        <taxon>Pseudomonadati</taxon>
        <taxon>Bacteroidota</taxon>
        <taxon>Saprospiria</taxon>
        <taxon>Saprospirales</taxon>
        <taxon>Lewinellaceae</taxon>
        <taxon>Flavilitoribacter</taxon>
    </lineage>
</organism>
<protein>
    <submittedName>
        <fullName evidence="3">Glycosyl hydrolase</fullName>
    </submittedName>
</protein>
<dbReference type="InterPro" id="IPR036278">
    <property type="entry name" value="Sialidase_sf"/>
</dbReference>
<dbReference type="OrthoDB" id="9757809at2"/>
<accession>A0A2D0NAP7</accession>
<evidence type="ECO:0000259" key="2">
    <source>
        <dbReference type="Pfam" id="PF15902"/>
    </source>
</evidence>
<feature type="domain" description="Sortilin N-terminal" evidence="2">
    <location>
        <begin position="130"/>
        <end position="252"/>
    </location>
</feature>
<dbReference type="PANTHER" id="PTHR12106">
    <property type="entry name" value="SORTILIN RELATED"/>
    <property type="match status" value="1"/>
</dbReference>
<gene>
    <name evidence="3" type="ORF">CRP01_16480</name>
</gene>
<dbReference type="EMBL" id="PDUD01000021">
    <property type="protein sequence ID" value="PHN05584.1"/>
    <property type="molecule type" value="Genomic_DNA"/>
</dbReference>
<dbReference type="AlphaFoldDB" id="A0A2D0NAP7"/>
<dbReference type="Proteomes" id="UP000223913">
    <property type="component" value="Unassembled WGS sequence"/>
</dbReference>
<evidence type="ECO:0000313" key="3">
    <source>
        <dbReference type="EMBL" id="PHN05584.1"/>
    </source>
</evidence>
<dbReference type="InterPro" id="IPR015943">
    <property type="entry name" value="WD40/YVTN_repeat-like_dom_sf"/>
</dbReference>
<dbReference type="SUPFAM" id="SSF110296">
    <property type="entry name" value="Oligoxyloglucan reducing end-specific cellobiohydrolase"/>
    <property type="match status" value="3"/>
</dbReference>
<dbReference type="PANTHER" id="PTHR12106:SF27">
    <property type="entry name" value="SORTILIN-RELATED RECEPTOR"/>
    <property type="match status" value="1"/>
</dbReference>